<keyword evidence="1" id="KW-0812">Transmembrane</keyword>
<feature type="transmembrane region" description="Helical" evidence="1">
    <location>
        <begin position="55"/>
        <end position="75"/>
    </location>
</feature>
<evidence type="ECO:0008006" key="4">
    <source>
        <dbReference type="Google" id="ProtNLM"/>
    </source>
</evidence>
<evidence type="ECO:0000313" key="3">
    <source>
        <dbReference type="Proteomes" id="UP000264492"/>
    </source>
</evidence>
<organism evidence="2 3">
    <name type="scientific">Lysobacter silvisoli</name>
    <dbReference type="NCBI Taxonomy" id="2293254"/>
    <lineage>
        <taxon>Bacteria</taxon>
        <taxon>Pseudomonadati</taxon>
        <taxon>Pseudomonadota</taxon>
        <taxon>Gammaproteobacteria</taxon>
        <taxon>Lysobacterales</taxon>
        <taxon>Lysobacteraceae</taxon>
        <taxon>Lysobacter</taxon>
    </lineage>
</organism>
<reference evidence="2 3" key="1">
    <citation type="submission" date="2018-08" db="EMBL/GenBank/DDBJ databases">
        <title>Lysobacter sp. zong2l5, whole genome shotgun sequence.</title>
        <authorList>
            <person name="Zhang X."/>
            <person name="Feng G."/>
            <person name="Zhu H."/>
        </authorList>
    </citation>
    <scope>NUCLEOTIDE SEQUENCE [LARGE SCALE GENOMIC DNA]</scope>
    <source>
        <strain evidence="3">zong2l5</strain>
    </source>
</reference>
<feature type="transmembrane region" description="Helical" evidence="1">
    <location>
        <begin position="87"/>
        <end position="113"/>
    </location>
</feature>
<dbReference type="OrthoDB" id="6058073at2"/>
<gene>
    <name evidence="2" type="ORF">DX914_03150</name>
</gene>
<dbReference type="RefSeq" id="WP_115857597.1">
    <property type="nucleotide sequence ID" value="NZ_QTSU01000001.1"/>
</dbReference>
<proteinExistence type="predicted"/>
<feature type="transmembrane region" description="Helical" evidence="1">
    <location>
        <begin position="133"/>
        <end position="155"/>
    </location>
</feature>
<accession>A0A371K2K7</accession>
<dbReference type="Proteomes" id="UP000264492">
    <property type="component" value="Unassembled WGS sequence"/>
</dbReference>
<dbReference type="AlphaFoldDB" id="A0A371K2K7"/>
<evidence type="ECO:0000256" key="1">
    <source>
        <dbReference type="SAM" id="Phobius"/>
    </source>
</evidence>
<dbReference type="EMBL" id="QTSU01000001">
    <property type="protein sequence ID" value="RDZ28155.1"/>
    <property type="molecule type" value="Genomic_DNA"/>
</dbReference>
<keyword evidence="1" id="KW-0472">Membrane</keyword>
<evidence type="ECO:0000313" key="2">
    <source>
        <dbReference type="EMBL" id="RDZ28155.1"/>
    </source>
</evidence>
<name>A0A371K2K7_9GAMM</name>
<keyword evidence="1" id="KW-1133">Transmembrane helix</keyword>
<keyword evidence="3" id="KW-1185">Reference proteome</keyword>
<sequence>MNAGTPPRCHTRLPAFVLIAAGALSALTMAFHPAAEGTDAQARLHSLAAISSLSLHVHLAMIGFVVAQWLSLAYLTRLWPASGWVWLAARLYAIGAGAMLGAALVSGFVTGAYLGRALPAVSSAQEALPPVLLAYSANQALAGFGTVFISLAILLWSARLIHGPGRLARLCGAYGIVAGALCVAAYAGGVLTLDVAGMTAVVGAHGVWFCLLGACALRRDRRTPATH</sequence>
<comment type="caution">
    <text evidence="2">The sequence shown here is derived from an EMBL/GenBank/DDBJ whole genome shotgun (WGS) entry which is preliminary data.</text>
</comment>
<feature type="transmembrane region" description="Helical" evidence="1">
    <location>
        <begin position="12"/>
        <end position="35"/>
    </location>
</feature>
<feature type="transmembrane region" description="Helical" evidence="1">
    <location>
        <begin position="167"/>
        <end position="189"/>
    </location>
</feature>
<feature type="transmembrane region" description="Helical" evidence="1">
    <location>
        <begin position="195"/>
        <end position="217"/>
    </location>
</feature>
<protein>
    <recommendedName>
        <fullName evidence="4">DUF4386 family protein</fullName>
    </recommendedName>
</protein>